<evidence type="ECO:0000313" key="9">
    <source>
        <dbReference type="Proteomes" id="UP000054408"/>
    </source>
</evidence>
<evidence type="ECO:0000256" key="4">
    <source>
        <dbReference type="SAM" id="MobiDB-lite"/>
    </source>
</evidence>
<feature type="domain" description="Ras-GEF" evidence="5">
    <location>
        <begin position="436"/>
        <end position="732"/>
    </location>
</feature>
<dbReference type="SMART" id="SM00147">
    <property type="entry name" value="RasGEF"/>
    <property type="match status" value="1"/>
</dbReference>
<dbReference type="OrthoDB" id="546434at2759"/>
<dbReference type="InterPro" id="IPR008937">
    <property type="entry name" value="Ras-like_GEF"/>
</dbReference>
<feature type="compositionally biased region" description="Low complexity" evidence="4">
    <location>
        <begin position="96"/>
        <end position="106"/>
    </location>
</feature>
<feature type="coiled-coil region" evidence="3">
    <location>
        <begin position="54"/>
        <end position="82"/>
    </location>
</feature>
<keyword evidence="1 2" id="KW-0344">Guanine-nucleotide releasing factor</keyword>
<dbReference type="GeneID" id="25562723"/>
<keyword evidence="3" id="KW-0175">Coiled coil</keyword>
<dbReference type="SUPFAM" id="SSF51206">
    <property type="entry name" value="cAMP-binding domain-like"/>
    <property type="match status" value="1"/>
</dbReference>
<dbReference type="RefSeq" id="XP_013760424.1">
    <property type="nucleotide sequence ID" value="XM_013904970.1"/>
</dbReference>
<dbReference type="Pfam" id="PF00618">
    <property type="entry name" value="RasGEF_N"/>
    <property type="match status" value="1"/>
</dbReference>
<dbReference type="PROSITE" id="PS00889">
    <property type="entry name" value="CNMP_BINDING_2"/>
    <property type="match status" value="1"/>
</dbReference>
<feature type="region of interest" description="Disordered" evidence="4">
    <location>
        <begin position="728"/>
        <end position="755"/>
    </location>
</feature>
<feature type="region of interest" description="Disordered" evidence="4">
    <location>
        <begin position="634"/>
        <end position="665"/>
    </location>
</feature>
<dbReference type="InterPro" id="IPR018490">
    <property type="entry name" value="cNMP-bd_dom_sf"/>
</dbReference>
<keyword evidence="9" id="KW-1185">Reference proteome</keyword>
<dbReference type="InterPro" id="IPR000595">
    <property type="entry name" value="cNMP-bd_dom"/>
</dbReference>
<dbReference type="Pfam" id="PF00617">
    <property type="entry name" value="RasGEF"/>
    <property type="match status" value="1"/>
</dbReference>
<reference evidence="8 9" key="1">
    <citation type="submission" date="2010-05" db="EMBL/GenBank/DDBJ databases">
        <title>The Genome Sequence of Thecamonas trahens ATCC 50062.</title>
        <authorList>
            <consortium name="The Broad Institute Genome Sequencing Platform"/>
            <person name="Russ C."/>
            <person name="Cuomo C."/>
            <person name="Shea T."/>
            <person name="Young S.K."/>
            <person name="Zeng Q."/>
            <person name="Koehrsen M."/>
            <person name="Haas B."/>
            <person name="Borodovsky M."/>
            <person name="Guigo R."/>
            <person name="Alvarado L."/>
            <person name="Berlin A."/>
            <person name="Bochicchio J."/>
            <person name="Borenstein D."/>
            <person name="Chapman S."/>
            <person name="Chen Z."/>
            <person name="Freedman E."/>
            <person name="Gellesch M."/>
            <person name="Goldberg J."/>
            <person name="Griggs A."/>
            <person name="Gujja S."/>
            <person name="Heilman E."/>
            <person name="Heiman D."/>
            <person name="Hepburn T."/>
            <person name="Howarth C."/>
            <person name="Jen D."/>
            <person name="Larson L."/>
            <person name="Mehta T."/>
            <person name="Park D."/>
            <person name="Pearson M."/>
            <person name="Roberts A."/>
            <person name="Saif S."/>
            <person name="Shenoy N."/>
            <person name="Sisk P."/>
            <person name="Stolte C."/>
            <person name="Sykes S."/>
            <person name="Thomson T."/>
            <person name="Walk T."/>
            <person name="White J."/>
            <person name="Yandava C."/>
            <person name="Burger G."/>
            <person name="Gray M.W."/>
            <person name="Holland P.W.H."/>
            <person name="King N."/>
            <person name="Lang F.B.F."/>
            <person name="Roger A.J."/>
            <person name="Ruiz-Trillo I."/>
            <person name="Lander E."/>
            <person name="Nusbaum C."/>
        </authorList>
    </citation>
    <scope>NUCLEOTIDE SEQUENCE [LARGE SCALE GENOMIC DNA]</scope>
    <source>
        <strain evidence="8 9">ATCC 50062</strain>
    </source>
</reference>
<dbReference type="InterPro" id="IPR036964">
    <property type="entry name" value="RASGEF_cat_dom_sf"/>
</dbReference>
<dbReference type="PROSITE" id="PS50009">
    <property type="entry name" value="RASGEF_CAT"/>
    <property type="match status" value="1"/>
</dbReference>
<dbReference type="InterPro" id="IPR001895">
    <property type="entry name" value="RASGEF_cat_dom"/>
</dbReference>
<evidence type="ECO:0000256" key="2">
    <source>
        <dbReference type="PROSITE-ProRule" id="PRU00168"/>
    </source>
</evidence>
<dbReference type="SMART" id="SM00100">
    <property type="entry name" value="cNMP"/>
    <property type="match status" value="1"/>
</dbReference>
<dbReference type="GO" id="GO:0005085">
    <property type="term" value="F:guanyl-nucleotide exchange factor activity"/>
    <property type="evidence" value="ECO:0007669"/>
    <property type="project" value="UniProtKB-KW"/>
</dbReference>
<feature type="compositionally biased region" description="Low complexity" evidence="4">
    <location>
        <begin position="646"/>
        <end position="665"/>
    </location>
</feature>
<dbReference type="CDD" id="cd00155">
    <property type="entry name" value="RasGEF"/>
    <property type="match status" value="1"/>
</dbReference>
<organism evidence="8 9">
    <name type="scientific">Thecamonas trahens ATCC 50062</name>
    <dbReference type="NCBI Taxonomy" id="461836"/>
    <lineage>
        <taxon>Eukaryota</taxon>
        <taxon>Apusozoa</taxon>
        <taxon>Apusomonadida</taxon>
        <taxon>Apusomonadidae</taxon>
        <taxon>Thecamonas</taxon>
    </lineage>
</organism>
<accession>A0A0L0D3A4</accession>
<dbReference type="eggNOG" id="KOG0498">
    <property type="taxonomic scope" value="Eukaryota"/>
</dbReference>
<evidence type="ECO:0000259" key="7">
    <source>
        <dbReference type="PROSITE" id="PS50212"/>
    </source>
</evidence>
<gene>
    <name evidence="8" type="ORF">AMSG_03088</name>
</gene>
<proteinExistence type="predicted"/>
<dbReference type="Gene3D" id="1.10.840.10">
    <property type="entry name" value="Ras guanine-nucleotide exchange factors catalytic domain"/>
    <property type="match status" value="1"/>
</dbReference>
<dbReference type="eggNOG" id="KOG3417">
    <property type="taxonomic scope" value="Eukaryota"/>
</dbReference>
<dbReference type="PROSITE" id="PS50212">
    <property type="entry name" value="RASGEF_NTER"/>
    <property type="match status" value="1"/>
</dbReference>
<evidence type="ECO:0000259" key="6">
    <source>
        <dbReference type="PROSITE" id="PS50042"/>
    </source>
</evidence>
<dbReference type="PROSITE" id="PS00888">
    <property type="entry name" value="CNMP_BINDING_1"/>
    <property type="match status" value="1"/>
</dbReference>
<dbReference type="InterPro" id="IPR000651">
    <property type="entry name" value="Ras-like_Gua-exchang_fac_N"/>
</dbReference>
<dbReference type="Proteomes" id="UP000054408">
    <property type="component" value="Unassembled WGS sequence"/>
</dbReference>
<evidence type="ECO:0000256" key="1">
    <source>
        <dbReference type="ARBA" id="ARBA00022658"/>
    </source>
</evidence>
<dbReference type="InterPro" id="IPR014710">
    <property type="entry name" value="RmlC-like_jellyroll"/>
</dbReference>
<feature type="domain" description="N-terminal Ras-GEF" evidence="7">
    <location>
        <begin position="262"/>
        <end position="389"/>
    </location>
</feature>
<feature type="region of interest" description="Disordered" evidence="4">
    <location>
        <begin position="96"/>
        <end position="116"/>
    </location>
</feature>
<sequence>MPSNTTFADEVAATRARLEAREAAKAEEAAAARAVVDHKLRKVARKKDREAAARRQLLAAFREHEERRKEAARREAAALRRRLVRAGSLVWGDAAASDDGSVASDASDGESTDTPMAAPYNRSLAAVMRDSGTHASGTSNYGGAAGDDDDELYSSDTDPLGSLVISHRLLRNGFSADLGEEREAEIKAALKEMAVIKRKRILGSVLRLQGWIRGLRERKALADQGVLPQGARFRAVPIVTDSGMRLPKVLIARPQPYAAKHLAFEVNGCDLVTLVELITQPNVARSDLTRLVLVTHTAFVTTHTLVTLLTLRFDCMPLSHVTYFVAHTLPGIQAKVFDVLGLWISDYFVSFADPESAAAKTLVAFLDRVADLHTCYCLKATRKLARKLKRKYLKRVESYAADRRGLGPLSANDAVAAPQSILIGSTTMAFSVLEVHALEVARQLTLLDFAAFHAIESVELLKQKWAKHPDECPNVIAAIERFNTEVAWAATEVLRGETTEVRAHAICLLLDVAANLSALHNYAGLMAIISALSCAAVDRLKWTWARVPEDYMTILADLRELMSMSHNYRAYRDVLRKSLPPLVPYLGVHLQDLVFIDDGNETRLAVPDSDDDDDDSDRGAAPLSSLMAADALAASDSDSDSDSDSEASAASKGRPIAPASPAAPVAPAANPLHDLFNIEKQRMTYNVICEVLAFQAKRYIFHPVDSIVAYLDSVPVMDDKAQYARSLEVEPRGWEPSRKDRRPIEHHPQEGSERPELDVVDARFMDEILSVMRRRHLDPGVVVVRKGDLGSSMYFVAEGVVTVELDSGKQFDLNQGAFFGEIALFLEQPRSATIRAKTDVVLLELTKTNLDPVLRKFPAMYMEFKRLGEERLASDHKGKPEIPKWMQKVSAM</sequence>
<dbReference type="Pfam" id="PF00027">
    <property type="entry name" value="cNMP_binding"/>
    <property type="match status" value="1"/>
</dbReference>
<dbReference type="CDD" id="cd00038">
    <property type="entry name" value="CAP_ED"/>
    <property type="match status" value="1"/>
</dbReference>
<dbReference type="SUPFAM" id="SSF48366">
    <property type="entry name" value="Ras GEF"/>
    <property type="match status" value="1"/>
</dbReference>
<feature type="domain" description="Cyclic nucleotide-binding" evidence="6">
    <location>
        <begin position="756"/>
        <end position="854"/>
    </location>
</feature>
<dbReference type="AlphaFoldDB" id="A0A0L0D3A4"/>
<dbReference type="Gene3D" id="2.60.120.10">
    <property type="entry name" value="Jelly Rolls"/>
    <property type="match status" value="1"/>
</dbReference>
<dbReference type="InterPro" id="IPR023578">
    <property type="entry name" value="Ras_GEF_dom_sf"/>
</dbReference>
<dbReference type="GO" id="GO:0007264">
    <property type="term" value="P:small GTPase-mediated signal transduction"/>
    <property type="evidence" value="ECO:0007669"/>
    <property type="project" value="InterPro"/>
</dbReference>
<name>A0A0L0D3A4_THETB</name>
<evidence type="ECO:0000313" key="8">
    <source>
        <dbReference type="EMBL" id="KNC46651.1"/>
    </source>
</evidence>
<evidence type="ECO:0000256" key="3">
    <source>
        <dbReference type="SAM" id="Coils"/>
    </source>
</evidence>
<dbReference type="Gene3D" id="1.20.870.10">
    <property type="entry name" value="Son of sevenless (SoS) protein Chain: S domain 1"/>
    <property type="match status" value="1"/>
</dbReference>
<dbReference type="PANTHER" id="PTHR23113">
    <property type="entry name" value="GUANINE NUCLEOTIDE EXCHANGE FACTOR"/>
    <property type="match status" value="1"/>
</dbReference>
<feature type="region of interest" description="Disordered" evidence="4">
    <location>
        <begin position="131"/>
        <end position="152"/>
    </location>
</feature>
<dbReference type="STRING" id="461836.A0A0L0D3A4"/>
<evidence type="ECO:0000259" key="5">
    <source>
        <dbReference type="PROSITE" id="PS50009"/>
    </source>
</evidence>
<dbReference type="EMBL" id="GL349443">
    <property type="protein sequence ID" value="KNC46651.1"/>
    <property type="molecule type" value="Genomic_DNA"/>
</dbReference>
<dbReference type="PROSITE" id="PS50042">
    <property type="entry name" value="CNMP_BINDING_3"/>
    <property type="match status" value="1"/>
</dbReference>
<dbReference type="InterPro" id="IPR018488">
    <property type="entry name" value="cNMP-bd_CS"/>
</dbReference>
<protein>
    <submittedName>
        <fullName evidence="8">Ras guanine nucleotide exchange factor A</fullName>
    </submittedName>
</protein>
<dbReference type="PANTHER" id="PTHR23113:SF99">
    <property type="entry name" value="RASGEF DOMAIN-CONTAINING PROTEIN"/>
    <property type="match status" value="1"/>
</dbReference>